<protein>
    <submittedName>
        <fullName evidence="2">NAD(P)H-binding protein</fullName>
    </submittedName>
</protein>
<keyword evidence="3" id="KW-1185">Reference proteome</keyword>
<accession>A0ABY5VW17</accession>
<evidence type="ECO:0000313" key="3">
    <source>
        <dbReference type="Proteomes" id="UP001059617"/>
    </source>
</evidence>
<organism evidence="2 3">
    <name type="scientific">Dactylosporangium fulvum</name>
    <dbReference type="NCBI Taxonomy" id="53359"/>
    <lineage>
        <taxon>Bacteria</taxon>
        <taxon>Bacillati</taxon>
        <taxon>Actinomycetota</taxon>
        <taxon>Actinomycetes</taxon>
        <taxon>Micromonosporales</taxon>
        <taxon>Micromonosporaceae</taxon>
        <taxon>Dactylosporangium</taxon>
    </lineage>
</organism>
<dbReference type="EMBL" id="CP073720">
    <property type="protein sequence ID" value="UWP81365.1"/>
    <property type="molecule type" value="Genomic_DNA"/>
</dbReference>
<dbReference type="InterPro" id="IPR051604">
    <property type="entry name" value="Ergot_Alk_Oxidoreductase"/>
</dbReference>
<gene>
    <name evidence="2" type="ORF">Dfulv_40615</name>
</gene>
<dbReference type="InterPro" id="IPR036291">
    <property type="entry name" value="NAD(P)-bd_dom_sf"/>
</dbReference>
<dbReference type="Gene3D" id="3.90.25.10">
    <property type="entry name" value="UDP-galactose 4-epimerase, domain 1"/>
    <property type="match status" value="1"/>
</dbReference>
<dbReference type="Gene3D" id="3.40.50.720">
    <property type="entry name" value="NAD(P)-binding Rossmann-like Domain"/>
    <property type="match status" value="1"/>
</dbReference>
<dbReference type="InterPro" id="IPR016040">
    <property type="entry name" value="NAD(P)-bd_dom"/>
</dbReference>
<sequence>MSETRPILVTGAGGAVGAIGRRVVETLRARGLPVRAFVHHEDERAQALRATGADVVVGDLTRGDDVLRAMTGCGRVYFGMSPSSGYLEATTVAAVAARQVGDLEAFVNMSQMTVSQMTLISTVESRQHRLQWLGERVLGWSGLPVVEIRPTVFMENPMLTASIVDSIARDGTIRLPFGSARTSPVLAADVAAVVAEVLADPAPHLLQAYELTGPGAVTGVELALQFAEALGRPVAYVDMPYRQWVDEVLAPLGLPEHLAEHLATMARLHALGRYDRYTRDVERILGRPAQGVGEYVAQLPRETLDRLSPVATGRRHTGR</sequence>
<dbReference type="RefSeq" id="WP_259859129.1">
    <property type="nucleotide sequence ID" value="NZ_BAAAST010000002.1"/>
</dbReference>
<feature type="domain" description="NAD(P)-binding" evidence="1">
    <location>
        <begin position="14"/>
        <end position="201"/>
    </location>
</feature>
<evidence type="ECO:0000313" key="2">
    <source>
        <dbReference type="EMBL" id="UWP81365.1"/>
    </source>
</evidence>
<reference evidence="2" key="1">
    <citation type="submission" date="2021-04" db="EMBL/GenBank/DDBJ databases">
        <authorList>
            <person name="Hartkoorn R.C."/>
            <person name="Beaudoing E."/>
            <person name="Hot D."/>
        </authorList>
    </citation>
    <scope>NUCLEOTIDE SEQUENCE</scope>
    <source>
        <strain evidence="2">NRRL B-16292</strain>
    </source>
</reference>
<name>A0ABY5VW17_9ACTN</name>
<dbReference type="PANTHER" id="PTHR43162">
    <property type="match status" value="1"/>
</dbReference>
<dbReference type="SUPFAM" id="SSF51735">
    <property type="entry name" value="NAD(P)-binding Rossmann-fold domains"/>
    <property type="match status" value="1"/>
</dbReference>
<dbReference type="Proteomes" id="UP001059617">
    <property type="component" value="Chromosome"/>
</dbReference>
<proteinExistence type="predicted"/>
<evidence type="ECO:0000259" key="1">
    <source>
        <dbReference type="Pfam" id="PF13460"/>
    </source>
</evidence>
<dbReference type="PANTHER" id="PTHR43162:SF1">
    <property type="entry name" value="PRESTALK A DIFFERENTIATION PROTEIN A"/>
    <property type="match status" value="1"/>
</dbReference>
<dbReference type="Pfam" id="PF13460">
    <property type="entry name" value="NAD_binding_10"/>
    <property type="match status" value="1"/>
</dbReference>
<reference evidence="2" key="2">
    <citation type="submission" date="2022-09" db="EMBL/GenBank/DDBJ databases">
        <title>Biosynthetic gene clusters of Dactylosporangioum fulvum.</title>
        <authorList>
            <person name="Caradec T."/>
        </authorList>
    </citation>
    <scope>NUCLEOTIDE SEQUENCE</scope>
    <source>
        <strain evidence="2">NRRL B-16292</strain>
    </source>
</reference>